<sequence length="397" mass="41447">MSFNIALSGLNASNKDLNTISNNIANSGTTGFKGSRTEFGSVYNGSQAGGVQVMGISQNFDQTGSISGTGRGLDLALTSGGFFVTEDSKGQVSYTRNGTFSTDQNGYIVSNTGSTLQGYTVDNNNNLQQGTVGGIQIDTGNLPAKATEGVTFGANLDAREEVVDSATYPFDPSDINSYTSSYTTPVYDSLGNEHTVSQYFVKTADNTWEVNTVVDGDAANVTTTPLTFDENGQLTSAPTYSVSATAGGAANLNITMDLSDMNQYGSDFVVSANAADGYSAGEYADVRVEANGMVYATYSNGQSLLQGQVVLANFSAPQELMQANNTSWTQTFGSGQPIIGVPGTGQFGEVASGALEGSNVDLTGELVNLMTAQRNYQANTKTISTSDQLTQALFNAI</sequence>
<evidence type="ECO:0000256" key="4">
    <source>
        <dbReference type="ARBA" id="ARBA00023143"/>
    </source>
</evidence>
<dbReference type="Pfam" id="PF07559">
    <property type="entry name" value="FlgE_D2"/>
    <property type="match status" value="1"/>
</dbReference>
<dbReference type="Gene3D" id="2.60.98.20">
    <property type="entry name" value="Flagellar hook protein FlgE"/>
    <property type="match status" value="1"/>
</dbReference>
<dbReference type="RefSeq" id="WP_144388617.1">
    <property type="nucleotide sequence ID" value="NZ_CANNCB010000032.1"/>
</dbReference>
<evidence type="ECO:0000259" key="9">
    <source>
        <dbReference type="Pfam" id="PF22692"/>
    </source>
</evidence>
<dbReference type="InterPro" id="IPR011491">
    <property type="entry name" value="FlgE_D2"/>
</dbReference>
<dbReference type="NCBIfam" id="NF005286">
    <property type="entry name" value="PRK06803.1"/>
    <property type="match status" value="1"/>
</dbReference>
<comment type="function">
    <text evidence="5">A flexible structure which links the flagellar filament to the drive apparatus in the basal body.</text>
</comment>
<gene>
    <name evidence="10" type="primary">flaE</name>
    <name evidence="10" type="ORF">FOF44_12595</name>
</gene>
<dbReference type="NCBIfam" id="NF004238">
    <property type="entry name" value="PRK05682.1-1"/>
    <property type="match status" value="1"/>
</dbReference>
<evidence type="ECO:0000259" key="8">
    <source>
        <dbReference type="Pfam" id="PF07559"/>
    </source>
</evidence>
<feature type="domain" description="Flagellar basal body rod protein N-terminal" evidence="6">
    <location>
        <begin position="3"/>
        <end position="33"/>
    </location>
</feature>
<dbReference type="InterPro" id="IPR037058">
    <property type="entry name" value="Falgellar_hook_FlgE_sf"/>
</dbReference>
<dbReference type="GO" id="GO:0009424">
    <property type="term" value="C:bacterial-type flagellum hook"/>
    <property type="evidence" value="ECO:0007669"/>
    <property type="project" value="TreeGrafter"/>
</dbReference>
<evidence type="ECO:0000256" key="3">
    <source>
        <dbReference type="ARBA" id="ARBA00019015"/>
    </source>
</evidence>
<evidence type="ECO:0000313" key="10">
    <source>
        <dbReference type="EMBL" id="TVO34925.1"/>
    </source>
</evidence>
<dbReference type="GO" id="GO:0071978">
    <property type="term" value="P:bacterial-type flagellum-dependent swarming motility"/>
    <property type="evidence" value="ECO:0007669"/>
    <property type="project" value="TreeGrafter"/>
</dbReference>
<feature type="domain" description="Flagellar hook protein FlgE/F/G-like D1" evidence="9">
    <location>
        <begin position="79"/>
        <end position="139"/>
    </location>
</feature>
<dbReference type="InterPro" id="IPR053967">
    <property type="entry name" value="LlgE_F_G-like_D1"/>
</dbReference>
<organism evidence="10 11">
    <name type="scientific">Vibrio algivorus</name>
    <dbReference type="NCBI Taxonomy" id="1667024"/>
    <lineage>
        <taxon>Bacteria</taxon>
        <taxon>Pseudomonadati</taxon>
        <taxon>Pseudomonadota</taxon>
        <taxon>Gammaproteobacteria</taxon>
        <taxon>Vibrionales</taxon>
        <taxon>Vibrionaceae</taxon>
        <taxon>Vibrio</taxon>
    </lineage>
</organism>
<evidence type="ECO:0000256" key="5">
    <source>
        <dbReference type="RuleBase" id="RU362116"/>
    </source>
</evidence>
<reference evidence="10 11" key="1">
    <citation type="submission" date="2019-07" db="EMBL/GenBank/DDBJ databases">
        <title>The draft genome sequence of Vibrio algivorus M1486.</title>
        <authorList>
            <person name="Meng X."/>
        </authorList>
    </citation>
    <scope>NUCLEOTIDE SEQUENCE [LARGE SCALE GENOMIC DNA]</scope>
    <source>
        <strain evidence="10 11">M1486</strain>
    </source>
</reference>
<dbReference type="InterPro" id="IPR020013">
    <property type="entry name" value="Flagellar_FlgE/F/G"/>
</dbReference>
<dbReference type="EMBL" id="VMKJ01000027">
    <property type="protein sequence ID" value="TVO34925.1"/>
    <property type="molecule type" value="Genomic_DNA"/>
</dbReference>
<evidence type="ECO:0000313" key="11">
    <source>
        <dbReference type="Proteomes" id="UP000319828"/>
    </source>
</evidence>
<protein>
    <recommendedName>
        <fullName evidence="3 5">Flagellar hook protein FlgE</fullName>
    </recommendedName>
</protein>
<keyword evidence="10" id="KW-0966">Cell projection</keyword>
<dbReference type="Pfam" id="PF00460">
    <property type="entry name" value="Flg_bb_rod"/>
    <property type="match status" value="1"/>
</dbReference>
<comment type="subcellular location">
    <subcellularLocation>
        <location evidence="1 5">Bacterial flagellum basal body</location>
    </subcellularLocation>
</comment>
<feature type="domain" description="Flagellar basal-body/hook protein C-terminal" evidence="7">
    <location>
        <begin position="352"/>
        <end position="394"/>
    </location>
</feature>
<evidence type="ECO:0000256" key="2">
    <source>
        <dbReference type="ARBA" id="ARBA00009677"/>
    </source>
</evidence>
<dbReference type="Proteomes" id="UP000319828">
    <property type="component" value="Unassembled WGS sequence"/>
</dbReference>
<dbReference type="AlphaFoldDB" id="A0A557P2M7"/>
<dbReference type="InterPro" id="IPR037925">
    <property type="entry name" value="FlgE/F/G-like"/>
</dbReference>
<comment type="similarity">
    <text evidence="2 5">Belongs to the flagella basal body rod proteins family.</text>
</comment>
<dbReference type="SUPFAM" id="SSF117143">
    <property type="entry name" value="Flagellar hook protein flgE"/>
    <property type="match status" value="1"/>
</dbReference>
<evidence type="ECO:0000259" key="6">
    <source>
        <dbReference type="Pfam" id="PF00460"/>
    </source>
</evidence>
<dbReference type="PANTHER" id="PTHR30435:SF1">
    <property type="entry name" value="FLAGELLAR HOOK PROTEIN FLGE"/>
    <property type="match status" value="1"/>
</dbReference>
<evidence type="ECO:0000259" key="7">
    <source>
        <dbReference type="Pfam" id="PF06429"/>
    </source>
</evidence>
<dbReference type="PANTHER" id="PTHR30435">
    <property type="entry name" value="FLAGELLAR PROTEIN"/>
    <property type="match status" value="1"/>
</dbReference>
<keyword evidence="10" id="KW-0969">Cilium</keyword>
<dbReference type="InterPro" id="IPR001444">
    <property type="entry name" value="Flag_bb_rod_N"/>
</dbReference>
<dbReference type="NCBIfam" id="TIGR03506">
    <property type="entry name" value="FlgEFG_subfam"/>
    <property type="match status" value="1"/>
</dbReference>
<comment type="caution">
    <text evidence="10">The sequence shown here is derived from an EMBL/GenBank/DDBJ whole genome shotgun (WGS) entry which is preliminary data.</text>
</comment>
<accession>A0A557P2M7</accession>
<dbReference type="GO" id="GO:0009425">
    <property type="term" value="C:bacterial-type flagellum basal body"/>
    <property type="evidence" value="ECO:0007669"/>
    <property type="project" value="UniProtKB-SubCell"/>
</dbReference>
<dbReference type="GO" id="GO:0005829">
    <property type="term" value="C:cytosol"/>
    <property type="evidence" value="ECO:0007669"/>
    <property type="project" value="TreeGrafter"/>
</dbReference>
<dbReference type="Pfam" id="PF06429">
    <property type="entry name" value="Flg_bbr_C"/>
    <property type="match status" value="1"/>
</dbReference>
<dbReference type="InterPro" id="IPR010930">
    <property type="entry name" value="Flg_bb/hook_C_dom"/>
</dbReference>
<name>A0A557P2M7_9VIBR</name>
<dbReference type="Pfam" id="PF22692">
    <property type="entry name" value="LlgE_F_G_D1"/>
    <property type="match status" value="1"/>
</dbReference>
<proteinExistence type="inferred from homology"/>
<keyword evidence="10" id="KW-0282">Flagellum</keyword>
<dbReference type="OrthoDB" id="8578401at2"/>
<keyword evidence="4 5" id="KW-0975">Bacterial flagellum</keyword>
<evidence type="ECO:0000256" key="1">
    <source>
        <dbReference type="ARBA" id="ARBA00004117"/>
    </source>
</evidence>
<feature type="domain" description="Flagellar hook protein FlgE D2" evidence="8">
    <location>
        <begin position="155"/>
        <end position="278"/>
    </location>
</feature>